<proteinExistence type="inferred from homology"/>
<feature type="site" description="Could be important to modulate the pK values of the two catalytic cysteine residues" evidence="3">
    <location>
        <position position="187"/>
    </location>
</feature>
<dbReference type="GO" id="GO:0008837">
    <property type="term" value="F:diaminopimelate epimerase activity"/>
    <property type="evidence" value="ECO:0007669"/>
    <property type="project" value="UniProtKB-UniRule"/>
</dbReference>
<comment type="subunit">
    <text evidence="3">Homodimer.</text>
</comment>
<evidence type="ECO:0000256" key="3">
    <source>
        <dbReference type="HAMAP-Rule" id="MF_00197"/>
    </source>
</evidence>
<dbReference type="GO" id="GO:0005829">
    <property type="term" value="C:cytosol"/>
    <property type="evidence" value="ECO:0007669"/>
    <property type="project" value="TreeGrafter"/>
</dbReference>
<feature type="binding site" evidence="3">
    <location>
        <begin position="73"/>
        <end position="74"/>
    </location>
    <ligand>
        <name>substrate</name>
    </ligand>
</feature>
<dbReference type="HAMAP" id="MF_00197">
    <property type="entry name" value="DAP_epimerase"/>
    <property type="match status" value="1"/>
</dbReference>
<dbReference type="EC" id="5.1.1.7" evidence="3 4"/>
<dbReference type="GO" id="GO:0009089">
    <property type="term" value="P:lysine biosynthetic process via diaminopimelate"/>
    <property type="evidence" value="ECO:0007669"/>
    <property type="project" value="UniProtKB-UniRule"/>
</dbReference>
<dbReference type="PANTHER" id="PTHR31689:SF0">
    <property type="entry name" value="DIAMINOPIMELATE EPIMERASE"/>
    <property type="match status" value="1"/>
</dbReference>
<gene>
    <name evidence="3 5" type="primary">dapF</name>
    <name evidence="5" type="ORF">KK083_30995</name>
</gene>
<dbReference type="RefSeq" id="WP_254170044.1">
    <property type="nucleotide sequence ID" value="NZ_JAHESF010000067.1"/>
</dbReference>
<keyword evidence="3" id="KW-0963">Cytoplasm</keyword>
<reference evidence="5 6" key="1">
    <citation type="submission" date="2021-05" db="EMBL/GenBank/DDBJ databases">
        <title>A Polyphasic approach of four new species of the genus Ohtaekwangia: Ohtaekwangia histidinii sp. nov., Ohtaekwangia cretensis sp. nov., Ohtaekwangia indiensis sp. nov., Ohtaekwangia reichenbachii sp. nov. from diverse environment.</title>
        <authorList>
            <person name="Octaviana S."/>
        </authorList>
    </citation>
    <scope>NUCLEOTIDE SEQUENCE [LARGE SCALE GENOMIC DNA]</scope>
    <source>
        <strain evidence="5 6">PWU4</strain>
    </source>
</reference>
<keyword evidence="3" id="KW-0028">Amino-acid biosynthesis</keyword>
<sequence length="264" mass="28721">MKLHFFKYQATGNDFVLIDNRSARHTFTTEQIEKICHRKFGVGADGLMLIEKHASLDFNLVYYNSDGSQSLCGNGSRAAVSLAASLGMLNGKTQFNAYDGAHAAELLPAGIVKLKMNDVQKTSKTGDDYFINTGSPHHIRFVQNVSQYPVVEEGRKIRYSDAYKPAGTNVNFVEILPDNTIFVRTYERGVEDETLSCGTGVVASALASALKGFSSPVKIKTLGGDLSVAFTFSRSGSSVSQEGTFHDIFLIGPAKLVFEGDLEL</sequence>
<evidence type="ECO:0000313" key="5">
    <source>
        <dbReference type="EMBL" id="MBT1701361.1"/>
    </source>
</evidence>
<dbReference type="Pfam" id="PF01678">
    <property type="entry name" value="DAP_epimerase"/>
    <property type="match status" value="2"/>
</dbReference>
<feature type="binding site" evidence="3">
    <location>
        <position position="13"/>
    </location>
    <ligand>
        <name>substrate</name>
    </ligand>
</feature>
<keyword evidence="2 3" id="KW-0413">Isomerase</keyword>
<dbReference type="SUPFAM" id="SSF54506">
    <property type="entry name" value="Diaminopimelate epimerase-like"/>
    <property type="match status" value="2"/>
</dbReference>
<dbReference type="Proteomes" id="UP001319200">
    <property type="component" value="Unassembled WGS sequence"/>
</dbReference>
<comment type="pathway">
    <text evidence="3">Amino-acid biosynthesis; L-lysine biosynthesis via DAP pathway; DL-2,6-diaminopimelate from LL-2,6-diaminopimelate: step 1/1.</text>
</comment>
<feature type="binding site" evidence="3">
    <location>
        <begin position="198"/>
        <end position="199"/>
    </location>
    <ligand>
        <name>substrate</name>
    </ligand>
</feature>
<comment type="caution">
    <text evidence="5">The sequence shown here is derived from an EMBL/GenBank/DDBJ whole genome shotgun (WGS) entry which is preliminary data.</text>
</comment>
<comment type="subcellular location">
    <subcellularLocation>
        <location evidence="3">Cytoplasm</location>
    </subcellularLocation>
</comment>
<accession>A0AAP2GMB9</accession>
<dbReference type="PANTHER" id="PTHR31689">
    <property type="entry name" value="DIAMINOPIMELATE EPIMERASE, CHLOROPLASTIC"/>
    <property type="match status" value="1"/>
</dbReference>
<evidence type="ECO:0000256" key="4">
    <source>
        <dbReference type="NCBIfam" id="TIGR00652"/>
    </source>
</evidence>
<feature type="binding site" evidence="3">
    <location>
        <position position="169"/>
    </location>
    <ligand>
        <name>substrate</name>
    </ligand>
</feature>
<evidence type="ECO:0000313" key="6">
    <source>
        <dbReference type="Proteomes" id="UP001319200"/>
    </source>
</evidence>
<feature type="binding site" evidence="3">
    <location>
        <position position="64"/>
    </location>
    <ligand>
        <name>substrate</name>
    </ligand>
</feature>
<dbReference type="AlphaFoldDB" id="A0AAP2GMB9"/>
<dbReference type="Gene3D" id="3.10.310.10">
    <property type="entry name" value="Diaminopimelate Epimerase, Chain A, domain 1"/>
    <property type="match status" value="2"/>
</dbReference>
<evidence type="ECO:0000256" key="2">
    <source>
        <dbReference type="ARBA" id="ARBA00023235"/>
    </source>
</evidence>
<comment type="similarity">
    <text evidence="1 3">Belongs to the diaminopimelate epimerase family.</text>
</comment>
<comment type="function">
    <text evidence="3">Catalyzes the stereoinversion of LL-2,6-diaminopimelate (L,L-DAP) to meso-diaminopimelate (meso-DAP), a precursor of L-lysine and an essential component of the bacterial peptidoglycan.</text>
</comment>
<name>A0AAP2GMB9_9BACT</name>
<feature type="active site" description="Proton acceptor" evidence="3">
    <location>
        <position position="197"/>
    </location>
</feature>
<dbReference type="EMBL" id="JAHESF010000067">
    <property type="protein sequence ID" value="MBT1701361.1"/>
    <property type="molecule type" value="Genomic_DNA"/>
</dbReference>
<dbReference type="NCBIfam" id="TIGR00652">
    <property type="entry name" value="DapF"/>
    <property type="match status" value="1"/>
</dbReference>
<feature type="active site" description="Proton donor" evidence="3">
    <location>
        <position position="72"/>
    </location>
</feature>
<feature type="site" description="Could be important to modulate the pK values of the two catalytic cysteine residues" evidence="3">
    <location>
        <position position="137"/>
    </location>
</feature>
<evidence type="ECO:0000256" key="1">
    <source>
        <dbReference type="ARBA" id="ARBA00010219"/>
    </source>
</evidence>
<comment type="catalytic activity">
    <reaction evidence="3">
        <text>(2S,6S)-2,6-diaminopimelate = meso-2,6-diaminopimelate</text>
        <dbReference type="Rhea" id="RHEA:15393"/>
        <dbReference type="ChEBI" id="CHEBI:57609"/>
        <dbReference type="ChEBI" id="CHEBI:57791"/>
        <dbReference type="EC" id="5.1.1.7"/>
    </reaction>
</comment>
<comment type="caution">
    <text evidence="3">Lacks conserved residue(s) required for the propagation of feature annotation.</text>
</comment>
<protein>
    <recommendedName>
        <fullName evidence="3 4">Diaminopimelate epimerase</fullName>
        <shortName evidence="3">DAP epimerase</shortName>
        <ecNumber evidence="3 4">5.1.1.7</ecNumber>
    </recommendedName>
    <alternativeName>
        <fullName evidence="3">PLP-independent amino acid racemase</fullName>
    </alternativeName>
</protein>
<dbReference type="InterPro" id="IPR001653">
    <property type="entry name" value="DAP_epimerase_DapF"/>
</dbReference>
<feature type="binding site" evidence="3">
    <location>
        <begin position="187"/>
        <end position="188"/>
    </location>
    <ligand>
        <name>substrate</name>
    </ligand>
</feature>
<organism evidence="5 6">
    <name type="scientific">Chryseosolibacter histidini</name>
    <dbReference type="NCBI Taxonomy" id="2782349"/>
    <lineage>
        <taxon>Bacteria</taxon>
        <taxon>Pseudomonadati</taxon>
        <taxon>Bacteroidota</taxon>
        <taxon>Cytophagia</taxon>
        <taxon>Cytophagales</taxon>
        <taxon>Chryseotaleaceae</taxon>
        <taxon>Chryseosolibacter</taxon>
    </lineage>
</organism>
<keyword evidence="6" id="KW-1185">Reference proteome</keyword>
<keyword evidence="3" id="KW-0457">Lysine biosynthesis</keyword>